<organism evidence="4 5">
    <name type="scientific">Rhizoctonia solani</name>
    <dbReference type="NCBI Taxonomy" id="456999"/>
    <lineage>
        <taxon>Eukaryota</taxon>
        <taxon>Fungi</taxon>
        <taxon>Dikarya</taxon>
        <taxon>Basidiomycota</taxon>
        <taxon>Agaricomycotina</taxon>
        <taxon>Agaricomycetes</taxon>
        <taxon>Cantharellales</taxon>
        <taxon>Ceratobasidiaceae</taxon>
        <taxon>Rhizoctonia</taxon>
    </lineage>
</organism>
<dbReference type="PANTHER" id="PTHR34154:SF3">
    <property type="entry name" value="ALKALI-SENSITIVE LINKAGE PROTEIN 1"/>
    <property type="match status" value="1"/>
</dbReference>
<feature type="signal peptide" evidence="2">
    <location>
        <begin position="1"/>
        <end position="23"/>
    </location>
</feature>
<dbReference type="Proteomes" id="UP000044841">
    <property type="component" value="Unassembled WGS sequence"/>
</dbReference>
<feature type="compositionally biased region" description="Polar residues" evidence="1">
    <location>
        <begin position="655"/>
        <end position="694"/>
    </location>
</feature>
<dbReference type="PANTHER" id="PTHR34154">
    <property type="entry name" value="ALKALI-SENSITIVE LINKAGE PROTEIN 1"/>
    <property type="match status" value="1"/>
</dbReference>
<keyword evidence="2" id="KW-0732">Signal</keyword>
<feature type="chain" id="PRO_5005502701" evidence="2">
    <location>
        <begin position="24"/>
        <end position="989"/>
    </location>
</feature>
<dbReference type="GO" id="GO:0016874">
    <property type="term" value="F:ligase activity"/>
    <property type="evidence" value="ECO:0007669"/>
    <property type="project" value="UniProtKB-KW"/>
</dbReference>
<dbReference type="Gene3D" id="3.20.20.80">
    <property type="entry name" value="Glycosidases"/>
    <property type="match status" value="1"/>
</dbReference>
<reference evidence="4 5" key="1">
    <citation type="submission" date="2015-07" db="EMBL/GenBank/DDBJ databases">
        <authorList>
            <person name="Noorani M."/>
        </authorList>
    </citation>
    <scope>NUCLEOTIDE SEQUENCE [LARGE SCALE GENOMIC DNA]</scope>
    <source>
        <strain evidence="4">BBA 69670</strain>
    </source>
</reference>
<feature type="region of interest" description="Disordered" evidence="1">
    <location>
        <begin position="651"/>
        <end position="714"/>
    </location>
</feature>
<dbReference type="InterPro" id="IPR053183">
    <property type="entry name" value="ASL1"/>
</dbReference>
<keyword evidence="5" id="KW-1185">Reference proteome</keyword>
<accession>A0A0K6FY90</accession>
<dbReference type="Pfam" id="PF11790">
    <property type="entry name" value="Glyco_hydro_cc"/>
    <property type="match status" value="1"/>
</dbReference>
<sequence length="989" mass="109350">MSSMSKVATLALAFLAAAPSALAGKRGLAWPWYNENTNLDPTKLANGNGNVQWMYNWETWRPAKTTNMNWVGMQRCLDCDSSPISQLKTRAAQQGWNTVLTLNEPDINGISAGTAANWYIQYINPLQIKKAIPSVTSSTTPGQGLDWTAAFISACGGRCYFDYINIHWYGSNFAQFQSHVQNAHNRFPNYQLIISEFALVNPATRDQQVAFLKSAMSFLDGASYVTYYAVFGASSPSKISANTGGGEVGTGSSLYNDDGSLSANVGMDNMSRADGLLKLALAAADLAKSAAVLSEAAQIMANMFSNETDNAYGESLKGLGEIGVSKDNIDEPVMDVEPSSRVANRSEIDTENPVRPYHILVDYETDVLAYACALMQNSNKTICYTQHSVSALPLYETLFRAVNPKSVYTIENTTQEELDRAYSSFFSADNSVLLLPETIYSNIELPGSGSWVIHVGWPVDMLNYIQHIQGHKAFNNVFIAHSDDSRNRDSVADLMRQSSPWPGNLDPIREAASVLRPTLKQSLLEASIELKENAYLDYIACHGPHGHRNCSWEANLLAYHANLYLLDVLQYMNPENDGTEEIEMMLSLPEISPEFVTRHGLEQAVRDGVIRIKEVDSGLNHLSTLPEEYGAVLESETETDALDEHLPQLRPPQEVHSTSSDLLDPKLQSQGAGTSRPLSSPETMPTKSQRQGQGPSLEFNPWAQSIDNTQPPADSCSIVSQSTLVREYLIIEAEFDIIPTVCHLARQGSVSRTICFVKCLNAIEALIESMKKIVPKPIHVVRVGSLTKPVKKALQSGSECLVFSDMYYHVNPELSNEGFDSVIHVGWPDNDNVYTNHTQLRELDTSHVILSRKELNENGPLIFPELQRAGVLPIDPATKRDFNRQTELSTISSERALWRETLASVVSAMHVRSYYMAWIIHHYSGIHKKQEWTSIDVVNNANRHVKEVLLHGYGRQGNPVRGRPAVTAGYVAHFKLEDAVVAGILNARG</sequence>
<dbReference type="SUPFAM" id="SSF51445">
    <property type="entry name" value="(Trans)glycosidases"/>
    <property type="match status" value="1"/>
</dbReference>
<dbReference type="EMBL" id="CYGV01001215">
    <property type="protein sequence ID" value="CUA71109.1"/>
    <property type="molecule type" value="Genomic_DNA"/>
</dbReference>
<dbReference type="InterPro" id="IPR017853">
    <property type="entry name" value="GH"/>
</dbReference>
<evidence type="ECO:0000313" key="4">
    <source>
        <dbReference type="EMBL" id="CUA71109.1"/>
    </source>
</evidence>
<proteinExistence type="predicted"/>
<feature type="compositionally biased region" description="Polar residues" evidence="1">
    <location>
        <begin position="702"/>
        <end position="714"/>
    </location>
</feature>
<dbReference type="GO" id="GO:0009277">
    <property type="term" value="C:fungal-type cell wall"/>
    <property type="evidence" value="ECO:0007669"/>
    <property type="project" value="TreeGrafter"/>
</dbReference>
<evidence type="ECO:0000256" key="2">
    <source>
        <dbReference type="SAM" id="SignalP"/>
    </source>
</evidence>
<evidence type="ECO:0000259" key="3">
    <source>
        <dbReference type="Pfam" id="PF11790"/>
    </source>
</evidence>
<feature type="domain" description="Asl1-like glycosyl hydrolase catalytic" evidence="3">
    <location>
        <begin position="27"/>
        <end position="262"/>
    </location>
</feature>
<evidence type="ECO:0000256" key="1">
    <source>
        <dbReference type="SAM" id="MobiDB-lite"/>
    </source>
</evidence>
<gene>
    <name evidence="4" type="ORF">RSOLAG22IIIB_09322</name>
</gene>
<keyword evidence="4" id="KW-0436">Ligase</keyword>
<dbReference type="GO" id="GO:0071966">
    <property type="term" value="P:fungal-type cell wall polysaccharide metabolic process"/>
    <property type="evidence" value="ECO:0007669"/>
    <property type="project" value="TreeGrafter"/>
</dbReference>
<protein>
    <submittedName>
        <fullName evidence="4">Bifunctional glutamate/proline--tRNA ligase</fullName>
    </submittedName>
</protein>
<dbReference type="InterPro" id="IPR024655">
    <property type="entry name" value="Asl1_glyco_hydro_catalytic"/>
</dbReference>
<name>A0A0K6FY90_9AGAM</name>
<dbReference type="AlphaFoldDB" id="A0A0K6FY90"/>
<evidence type="ECO:0000313" key="5">
    <source>
        <dbReference type="Proteomes" id="UP000044841"/>
    </source>
</evidence>